<dbReference type="EMBL" id="QFQP01000003">
    <property type="protein sequence ID" value="PZR16624.1"/>
    <property type="molecule type" value="Genomic_DNA"/>
</dbReference>
<dbReference type="Pfam" id="PF13525">
    <property type="entry name" value="YfiO"/>
    <property type="match status" value="1"/>
</dbReference>
<organism evidence="6 7">
    <name type="scientific">Archangium gephyra</name>
    <dbReference type="NCBI Taxonomy" id="48"/>
    <lineage>
        <taxon>Bacteria</taxon>
        <taxon>Pseudomonadati</taxon>
        <taxon>Myxococcota</taxon>
        <taxon>Myxococcia</taxon>
        <taxon>Myxococcales</taxon>
        <taxon>Cystobacterineae</taxon>
        <taxon>Archangiaceae</taxon>
        <taxon>Archangium</taxon>
    </lineage>
</organism>
<dbReference type="NCBIfam" id="TIGR03302">
    <property type="entry name" value="OM_YfiO"/>
    <property type="match status" value="1"/>
</dbReference>
<dbReference type="Pfam" id="PF13174">
    <property type="entry name" value="TPR_6"/>
    <property type="match status" value="1"/>
</dbReference>
<dbReference type="InterPro" id="IPR011990">
    <property type="entry name" value="TPR-like_helical_dom_sf"/>
</dbReference>
<protein>
    <submittedName>
        <fullName evidence="6">Outer membrane protein assembly factor BamD</fullName>
    </submittedName>
</protein>
<accession>A0A2W5VL94</accession>
<name>A0A2W5VL94_9BACT</name>
<sequence length="285" mass="32156">MPRVMKLRAVLFICALAISGCASITSFFSSDNEVAFSPDPETNMLRADTAMKEKNYNEAAALYEYVKTKFPYVEAATSAELGSADADFEREKYIEARDRYQTFVRLHPTHPRNDYAAYRAALSHYKEIPSDFFLLPPASEKDQVEVRNAMGAMSEFVRNYPSSPLRPEAQKILDEVKLRLAEHEMYVADFYTHPNRRRWRAVVTRLSVVEKNYGGVGLDSRVAFGLYDAYLQLDEPDNAKAALQRYIEKNPAAEDVNRARRLIAEAPAQKQIVAPPAEASPDAGT</sequence>
<dbReference type="PROSITE" id="PS51257">
    <property type="entry name" value="PROKAR_LIPOPROTEIN"/>
    <property type="match status" value="1"/>
</dbReference>
<dbReference type="Gene3D" id="1.25.40.10">
    <property type="entry name" value="Tetratricopeptide repeat domain"/>
    <property type="match status" value="1"/>
</dbReference>
<dbReference type="Proteomes" id="UP000249061">
    <property type="component" value="Unassembled WGS sequence"/>
</dbReference>
<keyword evidence="2" id="KW-0472">Membrane</keyword>
<comment type="caution">
    <text evidence="6">The sequence shown here is derived from an EMBL/GenBank/DDBJ whole genome shotgun (WGS) entry which is preliminary data.</text>
</comment>
<dbReference type="InterPro" id="IPR039565">
    <property type="entry name" value="BamD-like"/>
</dbReference>
<dbReference type="SUPFAM" id="SSF48452">
    <property type="entry name" value="TPR-like"/>
    <property type="match status" value="1"/>
</dbReference>
<dbReference type="AlphaFoldDB" id="A0A2W5VL94"/>
<gene>
    <name evidence="6" type="ORF">DI536_05550</name>
</gene>
<feature type="domain" description="Outer membrane lipoprotein BamD-like" evidence="5">
    <location>
        <begin position="47"/>
        <end position="214"/>
    </location>
</feature>
<evidence type="ECO:0000313" key="6">
    <source>
        <dbReference type="EMBL" id="PZR16624.1"/>
    </source>
</evidence>
<reference evidence="6 7" key="1">
    <citation type="submission" date="2017-08" db="EMBL/GenBank/DDBJ databases">
        <title>Infants hospitalized years apart are colonized by the same room-sourced microbial strains.</title>
        <authorList>
            <person name="Brooks B."/>
            <person name="Olm M.R."/>
            <person name="Firek B.A."/>
            <person name="Baker R."/>
            <person name="Thomas B.C."/>
            <person name="Morowitz M.J."/>
            <person name="Banfield J.F."/>
        </authorList>
    </citation>
    <scope>NUCLEOTIDE SEQUENCE [LARGE SCALE GENOMIC DNA]</scope>
    <source>
        <strain evidence="6">S2_003_000_R2_14</strain>
    </source>
</reference>
<evidence type="ECO:0000259" key="5">
    <source>
        <dbReference type="Pfam" id="PF13525"/>
    </source>
</evidence>
<evidence type="ECO:0000256" key="4">
    <source>
        <dbReference type="SAM" id="SignalP"/>
    </source>
</evidence>
<keyword evidence="1 4" id="KW-0732">Signal</keyword>
<feature type="signal peptide" evidence="4">
    <location>
        <begin position="1"/>
        <end position="22"/>
    </location>
</feature>
<evidence type="ECO:0000256" key="3">
    <source>
        <dbReference type="ARBA" id="ARBA00023237"/>
    </source>
</evidence>
<feature type="chain" id="PRO_5015986762" evidence="4">
    <location>
        <begin position="23"/>
        <end position="285"/>
    </location>
</feature>
<dbReference type="InterPro" id="IPR019734">
    <property type="entry name" value="TPR_rpt"/>
</dbReference>
<evidence type="ECO:0000256" key="2">
    <source>
        <dbReference type="ARBA" id="ARBA00023136"/>
    </source>
</evidence>
<dbReference type="InterPro" id="IPR017689">
    <property type="entry name" value="BamD"/>
</dbReference>
<evidence type="ECO:0000313" key="7">
    <source>
        <dbReference type="Proteomes" id="UP000249061"/>
    </source>
</evidence>
<evidence type="ECO:0000256" key="1">
    <source>
        <dbReference type="ARBA" id="ARBA00022729"/>
    </source>
</evidence>
<keyword evidence="3" id="KW-0998">Cell outer membrane</keyword>
<proteinExistence type="predicted"/>